<dbReference type="GO" id="GO:0005576">
    <property type="term" value="C:extracellular region"/>
    <property type="evidence" value="ECO:0007669"/>
    <property type="project" value="UniProtKB-SubCell"/>
</dbReference>
<comment type="subcellular location">
    <subcellularLocation>
        <location evidence="1">Secreted</location>
    </subcellularLocation>
</comment>
<name>A0A2K9EEU1_9RHOB</name>
<dbReference type="EMBL" id="CP025408">
    <property type="protein sequence ID" value="AUH33480.1"/>
    <property type="molecule type" value="Genomic_DNA"/>
</dbReference>
<dbReference type="InterPro" id="IPR018511">
    <property type="entry name" value="Hemolysin-typ_Ca-bd_CS"/>
</dbReference>
<keyword evidence="2" id="KW-0964">Secreted</keyword>
<dbReference type="InterPro" id="IPR001343">
    <property type="entry name" value="Hemolysn_Ca-bd"/>
</dbReference>
<sequence length="774" mass="81403">MAAAVLVGTLIPTAAPALNIELVYDPNIPGAIDPCVPASDPLLHCGRDADLARIMRAAADHWSSIIRDDQDILIRYGWLSPEVSSLPDANALSLDAQGLPTEGRIRIPADESYFFDPTPDLDEEYPMRPKLLRTMREDENLDAIVGDPIEIFEVAYNGMNTDIRSDLLTAALHEIGHILGFDRDIISAEPDPVCTSDDLQIAVPGYVAGAAGVALLGFSNAGRAQDCQHLALGGIASCRLPTPAGQDPEDNNSTGPSTSPGIRLHECVEHQALMWTGILPWRRVRPGLAEIGALATAAGWQDIRLPRSYLRRQGFLDQPQTWLGGRVPGPDDPVFVVRQAANSQITRLRVRQDAGIDSLYIADSDRVVVEQGRLAVRGLTTIAGAFSETGPLRPRPQPPQQGDVVVPMQDTSLRVRPDAWAVSAEMMIERGGRLQMRGGSARVARLENEGGIDGHGRVEIADRLDSEAMIIARGGTLRIVTDNPAPGSVTTSPPVVDLDGQDFLHMPDALLRAVEGDLVIDAILADRLSARIEVGPGRSITFADGWQQSFTQNAAHLLHLRGTAPVAEVHGHTRLGGRLVVDGLGRFTGDLVLELSAQLELDATGQPGQGDLVIVDGTATLGGDLTLRLAPGYVPAAGDEIPLVTYAAHSGQFNTITWPELSPGLVFGIDYRDDGAFAVVRIGCSGAPTILGTESADILTGTAGDDTIFGLGGDDVILGAGGNDCIDGGAGNDVITAGPGDDTVDAGAGQNIVSGGAGTDQCVGGGLIQGCEGP</sequence>
<dbReference type="GO" id="GO:0005509">
    <property type="term" value="F:calcium ion binding"/>
    <property type="evidence" value="ECO:0007669"/>
    <property type="project" value="InterPro"/>
</dbReference>
<evidence type="ECO:0000256" key="1">
    <source>
        <dbReference type="ARBA" id="ARBA00004613"/>
    </source>
</evidence>
<organism evidence="4 5">
    <name type="scientific">Paracoccus tegillarcae</name>
    <dbReference type="NCBI Taxonomy" id="1529068"/>
    <lineage>
        <taxon>Bacteria</taxon>
        <taxon>Pseudomonadati</taxon>
        <taxon>Pseudomonadota</taxon>
        <taxon>Alphaproteobacteria</taxon>
        <taxon>Rhodobacterales</taxon>
        <taxon>Paracoccaceae</taxon>
        <taxon>Paracoccus</taxon>
    </lineage>
</organism>
<proteinExistence type="predicted"/>
<keyword evidence="5" id="KW-1185">Reference proteome</keyword>
<evidence type="ECO:0000313" key="4">
    <source>
        <dbReference type="EMBL" id="AUH33480.1"/>
    </source>
</evidence>
<protein>
    <submittedName>
        <fullName evidence="4">Uncharacterized protein</fullName>
    </submittedName>
</protein>
<dbReference type="Gene3D" id="2.150.10.10">
    <property type="entry name" value="Serralysin-like metalloprotease, C-terminal"/>
    <property type="match status" value="1"/>
</dbReference>
<dbReference type="SUPFAM" id="SSF51120">
    <property type="entry name" value="beta-Roll"/>
    <property type="match status" value="1"/>
</dbReference>
<dbReference type="PANTHER" id="PTHR38340:SF1">
    <property type="entry name" value="S-LAYER PROTEIN"/>
    <property type="match status" value="1"/>
</dbReference>
<dbReference type="KEGG" id="paro:CUV01_08850"/>
<evidence type="ECO:0000313" key="5">
    <source>
        <dbReference type="Proteomes" id="UP000233742"/>
    </source>
</evidence>
<gene>
    <name evidence="4" type="ORF">CUV01_08850</name>
</gene>
<feature type="compositionally biased region" description="Polar residues" evidence="3">
    <location>
        <begin position="251"/>
        <end position="260"/>
    </location>
</feature>
<dbReference type="InterPro" id="IPR011050">
    <property type="entry name" value="Pectin_lyase_fold/virulence"/>
</dbReference>
<dbReference type="PROSITE" id="PS00330">
    <property type="entry name" value="HEMOLYSIN_CALCIUM"/>
    <property type="match status" value="1"/>
</dbReference>
<evidence type="ECO:0000256" key="2">
    <source>
        <dbReference type="ARBA" id="ARBA00022525"/>
    </source>
</evidence>
<dbReference type="Pfam" id="PF00353">
    <property type="entry name" value="HemolysinCabind"/>
    <property type="match status" value="2"/>
</dbReference>
<feature type="region of interest" description="Disordered" evidence="3">
    <location>
        <begin position="241"/>
        <end position="260"/>
    </location>
</feature>
<dbReference type="AlphaFoldDB" id="A0A2K9EEU1"/>
<dbReference type="PANTHER" id="PTHR38340">
    <property type="entry name" value="S-LAYER PROTEIN"/>
    <property type="match status" value="1"/>
</dbReference>
<evidence type="ECO:0000256" key="3">
    <source>
        <dbReference type="SAM" id="MobiDB-lite"/>
    </source>
</evidence>
<dbReference type="Proteomes" id="UP000233742">
    <property type="component" value="Chromosome"/>
</dbReference>
<dbReference type="PRINTS" id="PR00313">
    <property type="entry name" value="CABNDNGRPT"/>
</dbReference>
<dbReference type="InterPro" id="IPR011049">
    <property type="entry name" value="Serralysin-like_metalloprot_C"/>
</dbReference>
<dbReference type="InterPro" id="IPR050557">
    <property type="entry name" value="RTX_toxin/Mannuronan_C5-epim"/>
</dbReference>
<accession>A0A2K9EEU1</accession>
<dbReference type="SUPFAM" id="SSF51126">
    <property type="entry name" value="Pectin lyase-like"/>
    <property type="match status" value="1"/>
</dbReference>
<reference evidence="4 5" key="1">
    <citation type="submission" date="2017-12" db="EMBL/GenBank/DDBJ databases">
        <authorList>
            <person name="Hurst M.R.H."/>
        </authorList>
    </citation>
    <scope>NUCLEOTIDE SEQUENCE [LARGE SCALE GENOMIC DNA]</scope>
    <source>
        <strain evidence="4 5">BM15</strain>
    </source>
</reference>